<dbReference type="Gene3D" id="2.40.10.340">
    <property type="entry name" value="Rod shape-determining protein MreC, domain 1"/>
    <property type="match status" value="1"/>
</dbReference>
<dbReference type="Gene3D" id="2.40.10.350">
    <property type="entry name" value="Rod shape-determining protein MreC, domain 2"/>
    <property type="match status" value="1"/>
</dbReference>
<protein>
    <recommendedName>
        <fullName evidence="2">Cell shape-determining protein MreC</fullName>
    </recommendedName>
    <alternativeName>
        <fullName evidence="4">Cell shape protein MreC</fullName>
    </alternativeName>
</protein>
<dbReference type="PANTHER" id="PTHR34138">
    <property type="entry name" value="CELL SHAPE-DETERMINING PROTEIN MREC"/>
    <property type="match status" value="1"/>
</dbReference>
<dbReference type="InterPro" id="IPR042177">
    <property type="entry name" value="Cell/Rod_1"/>
</dbReference>
<comment type="caution">
    <text evidence="6">The sequence shown here is derived from an EMBL/GenBank/DDBJ whole genome shotgun (WGS) entry which is preliminary data.</text>
</comment>
<evidence type="ECO:0000259" key="5">
    <source>
        <dbReference type="Pfam" id="PF04085"/>
    </source>
</evidence>
<dbReference type="InterPro" id="IPR055342">
    <property type="entry name" value="MreC_beta-barrel_core"/>
</dbReference>
<evidence type="ECO:0000256" key="4">
    <source>
        <dbReference type="ARBA" id="ARBA00032089"/>
    </source>
</evidence>
<evidence type="ECO:0000313" key="6">
    <source>
        <dbReference type="EMBL" id="KKU04886.1"/>
    </source>
</evidence>
<accession>A0A0G1M9D2</accession>
<dbReference type="GO" id="GO:0008360">
    <property type="term" value="P:regulation of cell shape"/>
    <property type="evidence" value="ECO:0007669"/>
    <property type="project" value="UniProtKB-KW"/>
</dbReference>
<comment type="similarity">
    <text evidence="1">Belongs to the MreC family.</text>
</comment>
<evidence type="ECO:0000313" key="7">
    <source>
        <dbReference type="Proteomes" id="UP000034696"/>
    </source>
</evidence>
<evidence type="ECO:0000256" key="2">
    <source>
        <dbReference type="ARBA" id="ARBA00013855"/>
    </source>
</evidence>
<dbReference type="GO" id="GO:0005886">
    <property type="term" value="C:plasma membrane"/>
    <property type="evidence" value="ECO:0007669"/>
    <property type="project" value="TreeGrafter"/>
</dbReference>
<feature type="domain" description="Rod shape-determining protein MreC beta-barrel core" evidence="5">
    <location>
        <begin position="125"/>
        <end position="266"/>
    </location>
</feature>
<reference evidence="6 7" key="1">
    <citation type="journal article" date="2015" name="Nature">
        <title>rRNA introns, odd ribosomes, and small enigmatic genomes across a large radiation of phyla.</title>
        <authorList>
            <person name="Brown C.T."/>
            <person name="Hug L.A."/>
            <person name="Thomas B.C."/>
            <person name="Sharon I."/>
            <person name="Castelle C.J."/>
            <person name="Singh A."/>
            <person name="Wilkins M.J."/>
            <person name="Williams K.H."/>
            <person name="Banfield J.F."/>
        </authorList>
    </citation>
    <scope>NUCLEOTIDE SEQUENCE [LARGE SCALE GENOMIC DNA]</scope>
</reference>
<dbReference type="AlphaFoldDB" id="A0A0G1M9D2"/>
<keyword evidence="3" id="KW-0133">Cell shape</keyword>
<dbReference type="Pfam" id="PF04085">
    <property type="entry name" value="MreC"/>
    <property type="match status" value="1"/>
</dbReference>
<dbReference type="PANTHER" id="PTHR34138:SF1">
    <property type="entry name" value="CELL SHAPE-DETERMINING PROTEIN MREC"/>
    <property type="match status" value="1"/>
</dbReference>
<name>A0A0G1M9D2_9BACT</name>
<sequence length="267" mass="29431">MMIIYLKPNKKKWQKKALTQGAPVLLILLVLFILSAYPPNFLRRPLIALMTPFWQTRDWGADLFKTMFAPFADKNKLLEENAALKTELARKNLTLAALADLAVENQELKELGGRNLKTLFVLGAILNRPPVSPYDTLTVDIGSNERIAVGDIAMVEENSAIGEVSSITKNSASVSLYSTPERETQVAVGIERTSAPARGRGGGNFEVRLPKNVIVEIGDAIILPGISHHLLGFVSEIETGPNDPFQTILFSLPVNLNNLRFVMILKK</sequence>
<organism evidence="6 7">
    <name type="scientific">Candidatus Giovannonibacteria bacterium GW2011_GWA2_45_21</name>
    <dbReference type="NCBI Taxonomy" id="1618649"/>
    <lineage>
        <taxon>Bacteria</taxon>
        <taxon>Candidatus Giovannoniibacteriota</taxon>
    </lineage>
</organism>
<dbReference type="EMBL" id="LCKT01000006">
    <property type="protein sequence ID" value="KKU04886.1"/>
    <property type="molecule type" value="Genomic_DNA"/>
</dbReference>
<evidence type="ECO:0000256" key="3">
    <source>
        <dbReference type="ARBA" id="ARBA00022960"/>
    </source>
</evidence>
<evidence type="ECO:0000256" key="1">
    <source>
        <dbReference type="ARBA" id="ARBA00009369"/>
    </source>
</evidence>
<gene>
    <name evidence="6" type="ORF">UX06_C0006G0002</name>
</gene>
<dbReference type="InterPro" id="IPR042175">
    <property type="entry name" value="Cell/Rod_MreC_2"/>
</dbReference>
<dbReference type="InterPro" id="IPR007221">
    <property type="entry name" value="MreC"/>
</dbReference>
<proteinExistence type="inferred from homology"/>
<dbReference type="Proteomes" id="UP000034696">
    <property type="component" value="Unassembled WGS sequence"/>
</dbReference>